<keyword evidence="9" id="KW-0560">Oxidoreductase</keyword>
<comment type="cofactor">
    <cofactor evidence="1">
        <name>Cu cation</name>
        <dbReference type="ChEBI" id="CHEBI:23378"/>
    </cofactor>
</comment>
<evidence type="ECO:0000313" key="19">
    <source>
        <dbReference type="Proteomes" id="UP000510686"/>
    </source>
</evidence>
<feature type="domain" description="Plastocyanin-like" evidence="16">
    <location>
        <begin position="534"/>
        <end position="648"/>
    </location>
</feature>
<keyword evidence="10" id="KW-0186">Copper</keyword>
<dbReference type="Pfam" id="PF07731">
    <property type="entry name" value="Cu-oxidase_2"/>
    <property type="match status" value="1"/>
</dbReference>
<dbReference type="SUPFAM" id="SSF49503">
    <property type="entry name" value="Cupredoxins"/>
    <property type="match status" value="3"/>
</dbReference>
<dbReference type="PANTHER" id="PTHR11709:SF488">
    <property type="entry name" value="LACCASE-RELATED"/>
    <property type="match status" value="1"/>
</dbReference>
<evidence type="ECO:0000256" key="5">
    <source>
        <dbReference type="ARBA" id="ARBA00015790"/>
    </source>
</evidence>
<evidence type="ECO:0000259" key="15">
    <source>
        <dbReference type="Pfam" id="PF00394"/>
    </source>
</evidence>
<comment type="function">
    <text evidence="13">Laccase; part of the Pks1 gene cluster that mediates the biosynthesis of an anthraquinone derivative pigment that contributes to conidial pigmentation that provides protection from UV radiation, heat and cold stress. The polyketide synthase Pks1 produces 1-acetyl-2,4,6,8-tetrahydroxy-9,10-anthraquinone though condensation of acetyl-CoA with malonyl-CoA. The dehydratase EthD and the laccase Mlac1 further convert the anthraquinone derivative into the final conidial pigment.</text>
</comment>
<evidence type="ECO:0000256" key="3">
    <source>
        <dbReference type="ARBA" id="ARBA00004732"/>
    </source>
</evidence>
<accession>A0A7D5V1U9</accession>
<dbReference type="PROSITE" id="PS00079">
    <property type="entry name" value="MULTICOPPER_OXIDASE1"/>
    <property type="match status" value="1"/>
</dbReference>
<dbReference type="Proteomes" id="UP000510686">
    <property type="component" value="Chromosome 6"/>
</dbReference>
<evidence type="ECO:0000256" key="6">
    <source>
        <dbReference type="ARBA" id="ARBA00022723"/>
    </source>
</evidence>
<keyword evidence="6" id="KW-0479">Metal-binding</keyword>
<dbReference type="Pfam" id="PF00394">
    <property type="entry name" value="Cu-oxidase"/>
    <property type="match status" value="1"/>
</dbReference>
<dbReference type="Gene3D" id="2.60.40.420">
    <property type="entry name" value="Cupredoxins - blue copper proteins"/>
    <property type="match status" value="3"/>
</dbReference>
<evidence type="ECO:0000256" key="9">
    <source>
        <dbReference type="ARBA" id="ARBA00023002"/>
    </source>
</evidence>
<reference evidence="18 19" key="1">
    <citation type="submission" date="2020-07" db="EMBL/GenBank/DDBJ databases">
        <title>Telomere length de novo assembly of all 7 chromosomes of the fungus, Metarhizium brunneum, using a novel assembly pipeline.</title>
        <authorList>
            <person name="Saud z."/>
            <person name="Kortsinoglou A."/>
            <person name="Kouvelis V.N."/>
            <person name="Butt T.M."/>
        </authorList>
    </citation>
    <scope>NUCLEOTIDE SEQUENCE [LARGE SCALE GENOMIC DNA]</scope>
    <source>
        <strain evidence="18 19">4556</strain>
    </source>
</reference>
<comment type="similarity">
    <text evidence="4">Belongs to the multicopper oxidase family.</text>
</comment>
<comment type="subcellular location">
    <subcellularLocation>
        <location evidence="2">Cell surface</location>
    </subcellularLocation>
</comment>
<evidence type="ECO:0000256" key="10">
    <source>
        <dbReference type="ARBA" id="ARBA00023008"/>
    </source>
</evidence>
<sequence>MSLKIEMNYSRFAFLSVVLLLYQSSLSFAASRSYNFTIHSETRAPDGVSRQVYLINGQQPGPLIDVDEGDSLEIFVQNNLPVDTTIHWHGILQRASPQMDGVPGVTQVGHYFYLPTWNLVDHWQYPIPAGGNFTYRFNLQDEYGFFWYHSHLRAYYNDAIRGPLLVRPSPSRGRPFEQLASTEGEKTLLMNAERDAPSILLNDWTHEPSDVIWSRYFTTGAFPNCVDSILANGNGRVQCLPEFQNGMMPKANQTSLLTSSMAMIMSGMNKRMNMDGSSMDMGTTTMVMEGPTRTTVPDTATTASTTMMMASLGPRGCAMPMMFNPGYNASSLPPETCTNTTSSLLNISANSTTGWLALNLVNSGAVSALRVSLDGHSMFVYAADGSFVQLHEVKVLHMALGERYSVMIRLNQMPGNYYLRFATYPVGDMQQVMEGQAIISYNISQTTSNISTDVMEDSSIVWMLKNGSAKSEASLLNPSKLAPFESNSPPSKAADRTQLFAINQTGVTAWVMNKAPFTEPRVPILYGAQSEGWLANTTIRMPSNSVIDIVMNVANESLDTMGHPMHLHGHKFWVLGTGTGTFPYATAQEAPKSLINLQNPPYRDTVELPSSGWAVIRYITDNPGAWLMHCHLQWHIVSGMAVVLIEGEEKLPGLLGSKAPPTKSTAVSFRSGYKHIAWATVAMFLLF</sequence>
<dbReference type="PANTHER" id="PTHR11709">
    <property type="entry name" value="MULTI-COPPER OXIDASE"/>
    <property type="match status" value="1"/>
</dbReference>
<feature type="signal peptide" evidence="14">
    <location>
        <begin position="1"/>
        <end position="29"/>
    </location>
</feature>
<evidence type="ECO:0000256" key="8">
    <source>
        <dbReference type="ARBA" id="ARBA00022737"/>
    </source>
</evidence>
<dbReference type="InterPro" id="IPR011707">
    <property type="entry name" value="Cu-oxidase-like_N"/>
</dbReference>
<proteinExistence type="inferred from homology"/>
<evidence type="ECO:0000313" key="18">
    <source>
        <dbReference type="EMBL" id="QLI72976.1"/>
    </source>
</evidence>
<keyword evidence="11" id="KW-0325">Glycoprotein</keyword>
<keyword evidence="7 14" id="KW-0732">Signal</keyword>
<dbReference type="InterPro" id="IPR033138">
    <property type="entry name" value="Cu_oxidase_CS"/>
</dbReference>
<evidence type="ECO:0000256" key="13">
    <source>
        <dbReference type="ARBA" id="ARBA00045661"/>
    </source>
</evidence>
<dbReference type="InterPro" id="IPR008972">
    <property type="entry name" value="Cupredoxin"/>
</dbReference>
<dbReference type="OrthoDB" id="2121828at2759"/>
<evidence type="ECO:0000259" key="16">
    <source>
        <dbReference type="Pfam" id="PF07731"/>
    </source>
</evidence>
<keyword evidence="19" id="KW-1185">Reference proteome</keyword>
<name>A0A7D5V1U9_9HYPO</name>
<dbReference type="InterPro" id="IPR001117">
    <property type="entry name" value="Cu-oxidase_2nd"/>
</dbReference>
<evidence type="ECO:0000256" key="11">
    <source>
        <dbReference type="ARBA" id="ARBA00023180"/>
    </source>
</evidence>
<evidence type="ECO:0000256" key="1">
    <source>
        <dbReference type="ARBA" id="ARBA00001935"/>
    </source>
</evidence>
<feature type="domain" description="Plastocyanin-like" evidence="15">
    <location>
        <begin position="358"/>
        <end position="438"/>
    </location>
</feature>
<dbReference type="InterPro" id="IPR045087">
    <property type="entry name" value="Cu-oxidase_fam"/>
</dbReference>
<dbReference type="GO" id="GO:0009986">
    <property type="term" value="C:cell surface"/>
    <property type="evidence" value="ECO:0007669"/>
    <property type="project" value="UniProtKB-SubCell"/>
</dbReference>
<keyword evidence="8" id="KW-0677">Repeat</keyword>
<evidence type="ECO:0000256" key="14">
    <source>
        <dbReference type="SAM" id="SignalP"/>
    </source>
</evidence>
<dbReference type="AlphaFoldDB" id="A0A7D5V1U9"/>
<dbReference type="GO" id="GO:0016491">
    <property type="term" value="F:oxidoreductase activity"/>
    <property type="evidence" value="ECO:0007669"/>
    <property type="project" value="UniProtKB-KW"/>
</dbReference>
<dbReference type="KEGG" id="mbrn:26247778"/>
<dbReference type="GeneID" id="26247778"/>
<organism evidence="18 19">
    <name type="scientific">Metarhizium brunneum</name>
    <dbReference type="NCBI Taxonomy" id="500148"/>
    <lineage>
        <taxon>Eukaryota</taxon>
        <taxon>Fungi</taxon>
        <taxon>Dikarya</taxon>
        <taxon>Ascomycota</taxon>
        <taxon>Pezizomycotina</taxon>
        <taxon>Sordariomycetes</taxon>
        <taxon>Hypocreomycetidae</taxon>
        <taxon>Hypocreales</taxon>
        <taxon>Clavicipitaceae</taxon>
        <taxon>Metarhizium</taxon>
    </lineage>
</organism>
<evidence type="ECO:0000256" key="2">
    <source>
        <dbReference type="ARBA" id="ARBA00004241"/>
    </source>
</evidence>
<dbReference type="PROSITE" id="PS00080">
    <property type="entry name" value="MULTICOPPER_OXIDASE2"/>
    <property type="match status" value="1"/>
</dbReference>
<feature type="domain" description="Plastocyanin-like" evidence="17">
    <location>
        <begin position="39"/>
        <end position="107"/>
    </location>
</feature>
<dbReference type="InterPro" id="IPR002355">
    <property type="entry name" value="Cu_oxidase_Cu_BS"/>
</dbReference>
<dbReference type="RefSeq" id="XP_065987582.1">
    <property type="nucleotide sequence ID" value="XM_066131447.1"/>
</dbReference>
<evidence type="ECO:0000259" key="17">
    <source>
        <dbReference type="Pfam" id="PF07732"/>
    </source>
</evidence>
<dbReference type="EMBL" id="CP058937">
    <property type="protein sequence ID" value="QLI72976.1"/>
    <property type="molecule type" value="Genomic_DNA"/>
</dbReference>
<gene>
    <name evidence="18" type="primary">abr2_1</name>
    <name evidence="18" type="ORF">G6M90_00g093480</name>
</gene>
<feature type="domain" description="Plastocyanin-like" evidence="17">
    <location>
        <begin position="124"/>
        <end position="169"/>
    </location>
</feature>
<dbReference type="InterPro" id="IPR011706">
    <property type="entry name" value="Cu-oxidase_C"/>
</dbReference>
<comment type="pathway">
    <text evidence="3">Pigment biosynthesis.</text>
</comment>
<feature type="chain" id="PRO_5028849501" description="Laccase 1" evidence="14">
    <location>
        <begin position="30"/>
        <end position="687"/>
    </location>
</feature>
<evidence type="ECO:0000256" key="4">
    <source>
        <dbReference type="ARBA" id="ARBA00010609"/>
    </source>
</evidence>
<dbReference type="GO" id="GO:0005507">
    <property type="term" value="F:copper ion binding"/>
    <property type="evidence" value="ECO:0007669"/>
    <property type="project" value="InterPro"/>
</dbReference>
<dbReference type="Pfam" id="PF07732">
    <property type="entry name" value="Cu-oxidase_3"/>
    <property type="match status" value="2"/>
</dbReference>
<evidence type="ECO:0000256" key="12">
    <source>
        <dbReference type="ARBA" id="ARBA00030989"/>
    </source>
</evidence>
<evidence type="ECO:0000256" key="7">
    <source>
        <dbReference type="ARBA" id="ARBA00022729"/>
    </source>
</evidence>
<protein>
    <recommendedName>
        <fullName evidence="5">Laccase 1</fullName>
    </recommendedName>
    <alternativeName>
        <fullName evidence="12">Conidial pigment biosynthesis oxidase Mlac1</fullName>
    </alternativeName>
</protein>
<dbReference type="CDD" id="cd13850">
    <property type="entry name" value="CuRO_1_Abr2_like"/>
    <property type="match status" value="1"/>
</dbReference>